<dbReference type="AlphaFoldDB" id="A0A392SYT3"/>
<proteinExistence type="predicted"/>
<feature type="region of interest" description="Disordered" evidence="1">
    <location>
        <begin position="1"/>
        <end position="33"/>
    </location>
</feature>
<organism evidence="2 3">
    <name type="scientific">Trifolium medium</name>
    <dbReference type="NCBI Taxonomy" id="97028"/>
    <lineage>
        <taxon>Eukaryota</taxon>
        <taxon>Viridiplantae</taxon>
        <taxon>Streptophyta</taxon>
        <taxon>Embryophyta</taxon>
        <taxon>Tracheophyta</taxon>
        <taxon>Spermatophyta</taxon>
        <taxon>Magnoliopsida</taxon>
        <taxon>eudicotyledons</taxon>
        <taxon>Gunneridae</taxon>
        <taxon>Pentapetalae</taxon>
        <taxon>rosids</taxon>
        <taxon>fabids</taxon>
        <taxon>Fabales</taxon>
        <taxon>Fabaceae</taxon>
        <taxon>Papilionoideae</taxon>
        <taxon>50 kb inversion clade</taxon>
        <taxon>NPAAA clade</taxon>
        <taxon>Hologalegina</taxon>
        <taxon>IRL clade</taxon>
        <taxon>Trifolieae</taxon>
        <taxon>Trifolium</taxon>
    </lineage>
</organism>
<evidence type="ECO:0000256" key="1">
    <source>
        <dbReference type="SAM" id="MobiDB-lite"/>
    </source>
</evidence>
<feature type="compositionally biased region" description="Basic and acidic residues" evidence="1">
    <location>
        <begin position="13"/>
        <end position="27"/>
    </location>
</feature>
<feature type="non-terminal residue" evidence="2">
    <location>
        <position position="1"/>
    </location>
</feature>
<dbReference type="EMBL" id="LXQA010472751">
    <property type="protein sequence ID" value="MCI54011.1"/>
    <property type="molecule type" value="Genomic_DNA"/>
</dbReference>
<dbReference type="Proteomes" id="UP000265520">
    <property type="component" value="Unassembled WGS sequence"/>
</dbReference>
<reference evidence="2 3" key="1">
    <citation type="journal article" date="2018" name="Front. Plant Sci.">
        <title>Red Clover (Trifolium pratense) and Zigzag Clover (T. medium) - A Picture of Genomic Similarities and Differences.</title>
        <authorList>
            <person name="Dluhosova J."/>
            <person name="Istvanek J."/>
            <person name="Nedelnik J."/>
            <person name="Repkova J."/>
        </authorList>
    </citation>
    <scope>NUCLEOTIDE SEQUENCE [LARGE SCALE GENOMIC DNA]</scope>
    <source>
        <strain evidence="3">cv. 10/8</strain>
        <tissue evidence="2">Leaf</tissue>
    </source>
</reference>
<keyword evidence="3" id="KW-1185">Reference proteome</keyword>
<sequence length="79" mass="8941">RTGSPRQLRRGKRSNDRNNVDDLHKDSCSWQSRVRPRAESVEVTDTAARHPLRATKVLLDVLQKAAMRKTAAALFLETS</sequence>
<protein>
    <submittedName>
        <fullName evidence="2">Uncharacterized protein</fullName>
    </submittedName>
</protein>
<comment type="caution">
    <text evidence="2">The sequence shown here is derived from an EMBL/GenBank/DDBJ whole genome shotgun (WGS) entry which is preliminary data.</text>
</comment>
<evidence type="ECO:0000313" key="2">
    <source>
        <dbReference type="EMBL" id="MCI54011.1"/>
    </source>
</evidence>
<evidence type="ECO:0000313" key="3">
    <source>
        <dbReference type="Proteomes" id="UP000265520"/>
    </source>
</evidence>
<name>A0A392SYT3_9FABA</name>
<accession>A0A392SYT3</accession>